<evidence type="ECO:0000256" key="5">
    <source>
        <dbReference type="ARBA" id="ARBA00035202"/>
    </source>
</evidence>
<evidence type="ECO:0000313" key="9">
    <source>
        <dbReference type="Proteomes" id="UP000001887"/>
    </source>
</evidence>
<gene>
    <name evidence="8" type="ordered locus">Psta_2554</name>
</gene>
<dbReference type="CDD" id="cd05797">
    <property type="entry name" value="Ribosomal_L10"/>
    <property type="match status" value="1"/>
</dbReference>
<dbReference type="InterPro" id="IPR001790">
    <property type="entry name" value="Ribosomal_uL10"/>
</dbReference>
<dbReference type="HOGENOM" id="CLU_092227_3_1_0"/>
<evidence type="ECO:0000256" key="2">
    <source>
        <dbReference type="ARBA" id="ARBA00008889"/>
    </source>
</evidence>
<proteinExistence type="inferred from homology"/>
<dbReference type="AlphaFoldDB" id="D2R5P1"/>
<dbReference type="KEGG" id="psl:Psta_2554"/>
<keyword evidence="4" id="KW-0687">Ribonucleoprotein</keyword>
<evidence type="ECO:0000256" key="7">
    <source>
        <dbReference type="SAM" id="MobiDB-lite"/>
    </source>
</evidence>
<dbReference type="eggNOG" id="COG0244">
    <property type="taxonomic scope" value="Bacteria"/>
</dbReference>
<protein>
    <recommendedName>
        <fullName evidence="5">Large ribosomal subunit protein uL10</fullName>
    </recommendedName>
    <alternativeName>
        <fullName evidence="6">50S ribosomal protein L10</fullName>
    </alternativeName>
</protein>
<comment type="similarity">
    <text evidence="2">Belongs to the universal ribosomal protein uL10 family.</text>
</comment>
<evidence type="ECO:0000313" key="8">
    <source>
        <dbReference type="EMBL" id="ADB17223.1"/>
    </source>
</evidence>
<dbReference type="STRING" id="530564.Psta_2554"/>
<dbReference type="NCBIfam" id="NF000955">
    <property type="entry name" value="PRK00099.1-1"/>
    <property type="match status" value="1"/>
</dbReference>
<dbReference type="Pfam" id="PF00466">
    <property type="entry name" value="Ribosomal_L10"/>
    <property type="match status" value="1"/>
</dbReference>
<evidence type="ECO:0000256" key="4">
    <source>
        <dbReference type="ARBA" id="ARBA00023274"/>
    </source>
</evidence>
<dbReference type="GO" id="GO:1990904">
    <property type="term" value="C:ribonucleoprotein complex"/>
    <property type="evidence" value="ECO:0007669"/>
    <property type="project" value="UniProtKB-KW"/>
</dbReference>
<reference evidence="8 9" key="1">
    <citation type="journal article" date="2009" name="Stand. Genomic Sci.">
        <title>Complete genome sequence of Pirellula staleyi type strain (ATCC 27377).</title>
        <authorList>
            <person name="Clum A."/>
            <person name="Tindall B.J."/>
            <person name="Sikorski J."/>
            <person name="Ivanova N."/>
            <person name="Mavrommatis K."/>
            <person name="Lucas S."/>
            <person name="Glavina del Rio T."/>
            <person name="Nolan M."/>
            <person name="Chen F."/>
            <person name="Tice H."/>
            <person name="Pitluck S."/>
            <person name="Cheng J.F."/>
            <person name="Chertkov O."/>
            <person name="Brettin T."/>
            <person name="Han C."/>
            <person name="Detter J.C."/>
            <person name="Kuske C."/>
            <person name="Bruce D."/>
            <person name="Goodwin L."/>
            <person name="Ovchinikova G."/>
            <person name="Pati A."/>
            <person name="Mikhailova N."/>
            <person name="Chen A."/>
            <person name="Palaniappan K."/>
            <person name="Land M."/>
            <person name="Hauser L."/>
            <person name="Chang Y.J."/>
            <person name="Jeffries C.D."/>
            <person name="Chain P."/>
            <person name="Rohde M."/>
            <person name="Goker M."/>
            <person name="Bristow J."/>
            <person name="Eisen J.A."/>
            <person name="Markowitz V."/>
            <person name="Hugenholtz P."/>
            <person name="Kyrpides N.C."/>
            <person name="Klenk H.P."/>
            <person name="Lapidus A."/>
        </authorList>
    </citation>
    <scope>NUCLEOTIDE SEQUENCE [LARGE SCALE GENOMIC DNA]</scope>
    <source>
        <strain evidence="9">ATCC 27377 / DSM 6068 / ICPB 4128</strain>
    </source>
</reference>
<dbReference type="GO" id="GO:0005840">
    <property type="term" value="C:ribosome"/>
    <property type="evidence" value="ECO:0007669"/>
    <property type="project" value="UniProtKB-KW"/>
</dbReference>
<dbReference type="SUPFAM" id="SSF160369">
    <property type="entry name" value="Ribosomal protein L10-like"/>
    <property type="match status" value="1"/>
</dbReference>
<dbReference type="EMBL" id="CP001848">
    <property type="protein sequence ID" value="ADB17223.1"/>
    <property type="molecule type" value="Genomic_DNA"/>
</dbReference>
<evidence type="ECO:0000256" key="1">
    <source>
        <dbReference type="ARBA" id="ARBA00002633"/>
    </source>
</evidence>
<accession>D2R5P1</accession>
<dbReference type="Proteomes" id="UP000001887">
    <property type="component" value="Chromosome"/>
</dbReference>
<evidence type="ECO:0000256" key="3">
    <source>
        <dbReference type="ARBA" id="ARBA00022980"/>
    </source>
</evidence>
<name>D2R5P1_PIRSD</name>
<dbReference type="OrthoDB" id="278380at2"/>
<dbReference type="PANTHER" id="PTHR11560">
    <property type="entry name" value="39S RIBOSOMAL PROTEIN L10, MITOCHONDRIAL"/>
    <property type="match status" value="1"/>
</dbReference>
<comment type="function">
    <text evidence="1">Forms part of the ribosomal stalk, playing a central role in the interaction of the ribosome with GTP-bound translation factors.</text>
</comment>
<evidence type="ECO:0000256" key="6">
    <source>
        <dbReference type="ARBA" id="ARBA00035502"/>
    </source>
</evidence>
<organism evidence="8 9">
    <name type="scientific">Pirellula staleyi (strain ATCC 27377 / DSM 6068 / ICPB 4128)</name>
    <name type="common">Pirella staleyi</name>
    <dbReference type="NCBI Taxonomy" id="530564"/>
    <lineage>
        <taxon>Bacteria</taxon>
        <taxon>Pseudomonadati</taxon>
        <taxon>Planctomycetota</taxon>
        <taxon>Planctomycetia</taxon>
        <taxon>Pirellulales</taxon>
        <taxon>Pirellulaceae</taxon>
        <taxon>Pirellula</taxon>
    </lineage>
</organism>
<dbReference type="InterPro" id="IPR047865">
    <property type="entry name" value="Ribosomal_uL10_bac_type"/>
</dbReference>
<keyword evidence="3 8" id="KW-0689">Ribosomal protein</keyword>
<sequence length="184" mass="19701">MSKQLKNLIASDVSSRLSGVNDALLVNVIGLNSANTYSLRKELRSKNIRLLVVKSSLALRATEGQPIAKAFEGGEGSLAIVWGSDDFVSLCKEMVEIHKKPEFEKCVPKGGVMDGERLSPEKVEEVSKWPNRTQQISMLVGQILSPGAKLLSQLNSPGGKLLSQIKKKSEGEEGAADAAPEASA</sequence>
<dbReference type="Gene3D" id="3.30.70.1730">
    <property type="match status" value="1"/>
</dbReference>
<dbReference type="InterPro" id="IPR043141">
    <property type="entry name" value="Ribosomal_uL10-like_sf"/>
</dbReference>
<feature type="region of interest" description="Disordered" evidence="7">
    <location>
        <begin position="162"/>
        <end position="184"/>
    </location>
</feature>
<keyword evidence="9" id="KW-1185">Reference proteome</keyword>